<evidence type="ECO:0000313" key="3">
    <source>
        <dbReference type="EMBL" id="GJN56043.1"/>
    </source>
</evidence>
<feature type="transmembrane region" description="Helical" evidence="1">
    <location>
        <begin position="336"/>
        <end position="357"/>
    </location>
</feature>
<feature type="transmembrane region" description="Helical" evidence="1">
    <location>
        <begin position="280"/>
        <end position="298"/>
    </location>
</feature>
<dbReference type="EMBL" id="AP023189">
    <property type="protein sequence ID" value="BCG25856.1"/>
    <property type="molecule type" value="Genomic_DNA"/>
</dbReference>
<dbReference type="GO" id="GO:0005886">
    <property type="term" value="C:plasma membrane"/>
    <property type="evidence" value="ECO:0007669"/>
    <property type="project" value="TreeGrafter"/>
</dbReference>
<dbReference type="InterPro" id="IPR010645">
    <property type="entry name" value="MFS_4"/>
</dbReference>
<proteinExistence type="predicted"/>
<dbReference type="Proteomes" id="UP000509383">
    <property type="component" value="Chromosome"/>
</dbReference>
<gene>
    <name evidence="2" type="ORF">TUM18999_40470</name>
    <name evidence="3" type="ORF">TUM20286_57950</name>
</gene>
<feature type="transmembrane region" description="Helical" evidence="1">
    <location>
        <begin position="14"/>
        <end position="33"/>
    </location>
</feature>
<organism evidence="2 4">
    <name type="scientific">Pseudomonas tohonis</name>
    <dbReference type="NCBI Taxonomy" id="2725477"/>
    <lineage>
        <taxon>Bacteria</taxon>
        <taxon>Pseudomonadati</taxon>
        <taxon>Pseudomonadota</taxon>
        <taxon>Gammaproteobacteria</taxon>
        <taxon>Pseudomonadales</taxon>
        <taxon>Pseudomonadaceae</taxon>
        <taxon>Pseudomonas</taxon>
    </lineage>
</organism>
<protein>
    <submittedName>
        <fullName evidence="2">MFS transporter</fullName>
    </submittedName>
</protein>
<keyword evidence="5" id="KW-1185">Reference proteome</keyword>
<evidence type="ECO:0000313" key="2">
    <source>
        <dbReference type="EMBL" id="BCG25856.1"/>
    </source>
</evidence>
<feature type="transmembrane region" description="Helical" evidence="1">
    <location>
        <begin position="304"/>
        <end position="324"/>
    </location>
</feature>
<accession>A0A6J4E9D4</accession>
<reference evidence="2 4" key="1">
    <citation type="submission" date="2020-05" db="EMBL/GenBank/DDBJ databases">
        <title>Characterization of novel class B3 metallo-beta-lactamase from novel Pseudomonas species.</title>
        <authorList>
            <person name="Yamada K."/>
            <person name="Aoki K."/>
            <person name="Ishii Y."/>
        </authorList>
    </citation>
    <scope>NUCLEOTIDE SEQUENCE [LARGE SCALE GENOMIC DNA]</scope>
    <source>
        <strain evidence="2 4">TUM18999</strain>
        <strain evidence="3 5">TUM20286</strain>
    </source>
</reference>
<dbReference type="EMBL" id="BQKM01000024">
    <property type="protein sequence ID" value="GJN56043.1"/>
    <property type="molecule type" value="Genomic_DNA"/>
</dbReference>
<dbReference type="InterPro" id="IPR036259">
    <property type="entry name" value="MFS_trans_sf"/>
</dbReference>
<dbReference type="Proteomes" id="UP001054892">
    <property type="component" value="Unassembled WGS sequence"/>
</dbReference>
<dbReference type="Pfam" id="PF06779">
    <property type="entry name" value="MFS_4"/>
    <property type="match status" value="1"/>
</dbReference>
<evidence type="ECO:0000256" key="1">
    <source>
        <dbReference type="SAM" id="Phobius"/>
    </source>
</evidence>
<keyword evidence="1" id="KW-1133">Transmembrane helix</keyword>
<dbReference type="SUPFAM" id="SSF103473">
    <property type="entry name" value="MFS general substrate transporter"/>
    <property type="match status" value="1"/>
</dbReference>
<keyword evidence="1" id="KW-0472">Membrane</keyword>
<keyword evidence="1" id="KW-0812">Transmembrane</keyword>
<dbReference type="PANTHER" id="PTHR23537">
    <property type="match status" value="1"/>
</dbReference>
<dbReference type="Gene3D" id="1.20.1250.20">
    <property type="entry name" value="MFS general substrate transporter like domains"/>
    <property type="match status" value="1"/>
</dbReference>
<feature type="transmembrane region" description="Helical" evidence="1">
    <location>
        <begin position="141"/>
        <end position="162"/>
    </location>
</feature>
<feature type="transmembrane region" description="Helical" evidence="1">
    <location>
        <begin position="250"/>
        <end position="268"/>
    </location>
</feature>
<feature type="transmembrane region" description="Helical" evidence="1">
    <location>
        <begin position="84"/>
        <end position="102"/>
    </location>
</feature>
<dbReference type="AlphaFoldDB" id="A0A6J4E9D4"/>
<feature type="transmembrane region" description="Helical" evidence="1">
    <location>
        <begin position="108"/>
        <end position="129"/>
    </location>
</feature>
<feature type="transmembrane region" description="Helical" evidence="1">
    <location>
        <begin position="53"/>
        <end position="72"/>
    </location>
</feature>
<dbReference type="KEGG" id="ptw:TUM18999_40470"/>
<feature type="transmembrane region" description="Helical" evidence="1">
    <location>
        <begin position="363"/>
        <end position="383"/>
    </location>
</feature>
<name>A0A6J4E9D4_9PSED</name>
<sequence length="399" mass="41170">MASIATPEAAMSPIIRIVASTLALFVAMGVGRFSLTPQLPHLIAEGQVDLTGAGLVAAANYLGYLVGALDALRATAPAQAHRRLFGGLWAGVAITLASSWAFGFWPHVALRFAAGVSSAWVLVVLTALAAQVAVQAGRPRLAGLIFTGPSLGVLATGLMALALNLLGQGSSSAWLLYGVTALVLTLAIHPLLPRPQERADAALQPAGPRPRAFYPLLVAYSLVGIGYIIPATFLSQMAAAQFRGQWLADLFWPAFGLIATLGVLLVSLRRPGTGSTGRWLVGALWLQAFGVLACLFPGMTGLALGVIFCGGPFLASMLLVMQRAREIDPLGHARNVGLLTAGFALGQLGGPLLAALSSHFSGGLRPALLLAAGALLLAGGLMLKAREEVKVEAVAVCRG</sequence>
<evidence type="ECO:0000313" key="4">
    <source>
        <dbReference type="Proteomes" id="UP000509383"/>
    </source>
</evidence>
<evidence type="ECO:0000313" key="5">
    <source>
        <dbReference type="Proteomes" id="UP001054892"/>
    </source>
</evidence>
<dbReference type="PANTHER" id="PTHR23537:SF1">
    <property type="entry name" value="SUGAR TRANSPORTER"/>
    <property type="match status" value="1"/>
</dbReference>
<feature type="transmembrane region" description="Helical" evidence="1">
    <location>
        <begin position="174"/>
        <end position="192"/>
    </location>
</feature>
<feature type="transmembrane region" description="Helical" evidence="1">
    <location>
        <begin position="212"/>
        <end position="230"/>
    </location>
</feature>